<feature type="domain" description="SAC3/GANP/THP3 conserved" evidence="2">
    <location>
        <begin position="141"/>
        <end position="462"/>
    </location>
</feature>
<feature type="compositionally biased region" description="Polar residues" evidence="1">
    <location>
        <begin position="627"/>
        <end position="639"/>
    </location>
</feature>
<gene>
    <name evidence="3" type="ORF">B0A49_00016</name>
</gene>
<feature type="compositionally biased region" description="Polar residues" evidence="1">
    <location>
        <begin position="731"/>
        <end position="766"/>
    </location>
</feature>
<feature type="compositionally biased region" description="Low complexity" evidence="1">
    <location>
        <begin position="715"/>
        <end position="730"/>
    </location>
</feature>
<feature type="region of interest" description="Disordered" evidence="1">
    <location>
        <begin position="919"/>
        <end position="940"/>
    </location>
</feature>
<dbReference type="PANTHER" id="PTHR12436:SF3">
    <property type="entry name" value="GERMINAL-CENTER ASSOCIATED NUCLEAR PROTEIN"/>
    <property type="match status" value="1"/>
</dbReference>
<feature type="compositionally biased region" description="Low complexity" evidence="1">
    <location>
        <begin position="648"/>
        <end position="661"/>
    </location>
</feature>
<dbReference type="STRING" id="331657.A0A4U0XZJ1"/>
<feature type="region of interest" description="Disordered" evidence="1">
    <location>
        <begin position="1316"/>
        <end position="1498"/>
    </location>
</feature>
<proteinExistence type="predicted"/>
<dbReference type="Pfam" id="PF03399">
    <property type="entry name" value="SAC3_GANP"/>
    <property type="match status" value="1"/>
</dbReference>
<feature type="compositionally biased region" description="Basic and acidic residues" evidence="1">
    <location>
        <begin position="1357"/>
        <end position="1380"/>
    </location>
</feature>
<feature type="compositionally biased region" description="Low complexity" evidence="1">
    <location>
        <begin position="1323"/>
        <end position="1338"/>
    </location>
</feature>
<feature type="region of interest" description="Disordered" evidence="1">
    <location>
        <begin position="535"/>
        <end position="892"/>
    </location>
</feature>
<protein>
    <recommendedName>
        <fullName evidence="2">SAC3/GANP/THP3 conserved domain-containing protein</fullName>
    </recommendedName>
</protein>
<reference evidence="3 4" key="1">
    <citation type="submission" date="2017-03" db="EMBL/GenBank/DDBJ databases">
        <title>Genomes of endolithic fungi from Antarctica.</title>
        <authorList>
            <person name="Coleine C."/>
            <person name="Masonjones S."/>
            <person name="Stajich J.E."/>
        </authorList>
    </citation>
    <scope>NUCLEOTIDE SEQUENCE [LARGE SCALE GENOMIC DNA]</scope>
    <source>
        <strain evidence="3 4">CCFEE 5187</strain>
    </source>
</reference>
<feature type="compositionally biased region" description="Polar residues" evidence="1">
    <location>
        <begin position="776"/>
        <end position="789"/>
    </location>
</feature>
<feature type="compositionally biased region" description="Basic and acidic residues" evidence="1">
    <location>
        <begin position="1488"/>
        <end position="1498"/>
    </location>
</feature>
<dbReference type="PANTHER" id="PTHR12436">
    <property type="entry name" value="80 KDA MCM3-ASSOCIATED PROTEIN"/>
    <property type="match status" value="1"/>
</dbReference>
<dbReference type="GO" id="GO:0070390">
    <property type="term" value="C:transcription export complex 2"/>
    <property type="evidence" value="ECO:0007669"/>
    <property type="project" value="TreeGrafter"/>
</dbReference>
<feature type="compositionally biased region" description="Basic and acidic residues" evidence="1">
    <location>
        <begin position="57"/>
        <end position="71"/>
    </location>
</feature>
<feature type="region of interest" description="Disordered" evidence="1">
    <location>
        <begin position="1232"/>
        <end position="1288"/>
    </location>
</feature>
<dbReference type="OrthoDB" id="264795at2759"/>
<feature type="compositionally biased region" description="Polar residues" evidence="1">
    <location>
        <begin position="557"/>
        <end position="566"/>
    </location>
</feature>
<organism evidence="3 4">
    <name type="scientific">Cryomyces minteri</name>
    <dbReference type="NCBI Taxonomy" id="331657"/>
    <lineage>
        <taxon>Eukaryota</taxon>
        <taxon>Fungi</taxon>
        <taxon>Dikarya</taxon>
        <taxon>Ascomycota</taxon>
        <taxon>Pezizomycotina</taxon>
        <taxon>Dothideomycetes</taxon>
        <taxon>Dothideomycetes incertae sedis</taxon>
        <taxon>Cryomyces</taxon>
    </lineage>
</organism>
<feature type="compositionally biased region" description="Polar residues" evidence="1">
    <location>
        <begin position="1235"/>
        <end position="1248"/>
    </location>
</feature>
<sequence>MSSAPRGRGRGRGRGGTRSANNSDDEGGRRLNVNRQPASDPVRPGRPASRGGPKVFQRQDRPARPTAERGSRINGLLVQAARGPASAFNDDASSYQQRYQTLKKQRERERADAIAQGFLADPDRPRTLAEAITPVGTCQDMCSEFERLERIVQKDVWGPEVDPQSLNSGPLKQIPAEERMVKKFRRAAAGIDEQLPSDLRPPVVLLRTCNYLFDDLIGNAESLASVHHFVWDRTRAIRNDFSIQQITKLPELRIAIECYERIARFHILSLHQLALPEKPYDKYDWYQEREQLDRTLLSLMQYYDDSRDRLQSPNEAEFRAYCVIFQIQDPVPDLEDRVQSWPIHVVRDGRVQQALSLYAAAANTSDVQGPLKPRTAHPVAQANWQRFWATVESSRVSYLMACVSEIYFNLVRRTALNALRRGYKQGGSSINEDWALEELVTVLGFDDQEQAEDFCEHYGFSFGEREDGTPYIDLGSVQGPEMPAPAPGLKEQMRSERLVESKRHGRTFPAVINGLTVVAAEEAGMIEEEVTEIEDTAETSDNDSLFIPSDTKPVRFTNPSKIQTNGVKPDFVAPARPDKLRGTSNSFGSAAFEGRTEQKYTTAPTSSGFGKPSGRGSESPPSSNPGKLSSASTSASNVALNPFSFAKPSIPTTPSSNTSPFSAPPPSLAAPKSGAVPSPFAIPQTPEEGAVHTSTSSSPFGFKPPAVSFGATSNTASSSPFGTPSSTTTPKANSKLPNIPSITTSAPFGTPFGASTTPKPSSSPLISATGVALDISETNNHGATEQTKTADILPPSTSSSTPKSVFSFSSNDSASAPDFRTSPTTSSTSTTPTATAGAKPPSFLFTAQQNQAKKPSPLSKTLYPPAETASTTPQPAFTFGDGKATSHQTQNKDAISDPLNLQTRGSLASQPLFSQALTGSSHAQLTTSVPEEQPSQSSKAVEKAKKAAALESLAEEVILDPDFGFLKQFIEYTAASVIASAQEELINQQLAKEVDEFRTRTLAHRYGKRWRNICWQHRIVRQGRERRRRAHRELEEREKKKRESKNSQSVEADLEEFRRTSKASRRTAMELGGSTASMNGHQDFLDSTFKVPGKPVKSREDNVTSTYGERANQNPGTGSLSKDGLSRQHIDKHKQPRATNHAVISGRIAKSTSSGRSKTFRPLPDHSPSLKLHPAELRFDSSVLASLGRTSTTKSNYFRLKALGIGPSTGKPTSVVDKGKKRVRDEEDVTDFGSMRSSQRFESPSVTASLVPRSRHHSEVGEHDYRRPSVSMSATDESPPHNESLTKAEQEDEALFARLRAAKEAMAESISFYRTELERDSSQHSQPASRSSGAPSGSTKPSRPSAIPEPVSVPKYRLRESRFVARENYGKAPAKREARAPKVQPVPEPTPAADEDEDVDEADPDGYEDGNDENEDEDEDTDDLGDSDGQEQEEEEEEQEEGDWDEVDDEDYEGDDGPYYNATRCPPPPYAHAPSANGSGPIKARTGATKDDAFELSD</sequence>
<feature type="compositionally biased region" description="Acidic residues" evidence="1">
    <location>
        <begin position="1393"/>
        <end position="1456"/>
    </location>
</feature>
<dbReference type="Gene3D" id="1.25.40.990">
    <property type="match status" value="1"/>
</dbReference>
<evidence type="ECO:0000259" key="2">
    <source>
        <dbReference type="Pfam" id="PF03399"/>
    </source>
</evidence>
<evidence type="ECO:0000256" key="1">
    <source>
        <dbReference type="SAM" id="MobiDB-lite"/>
    </source>
</evidence>
<feature type="compositionally biased region" description="Basic and acidic residues" evidence="1">
    <location>
        <begin position="1278"/>
        <end position="1288"/>
    </location>
</feature>
<feature type="compositionally biased region" description="Low complexity" evidence="1">
    <location>
        <begin position="610"/>
        <end position="626"/>
    </location>
</feature>
<feature type="region of interest" description="Disordered" evidence="1">
    <location>
        <begin position="1"/>
        <end position="74"/>
    </location>
</feature>
<feature type="compositionally biased region" description="Polar residues" evidence="1">
    <location>
        <begin position="919"/>
        <end position="937"/>
    </location>
</feature>
<dbReference type="InterPro" id="IPR005062">
    <property type="entry name" value="SAC3/GANP/THP3_conserved"/>
</dbReference>
<feature type="compositionally biased region" description="Low complexity" evidence="1">
    <location>
        <begin position="794"/>
        <end position="836"/>
    </location>
</feature>
<dbReference type="InterPro" id="IPR045107">
    <property type="entry name" value="SAC3/GANP/THP3"/>
</dbReference>
<dbReference type="Proteomes" id="UP000308768">
    <property type="component" value="Unassembled WGS sequence"/>
</dbReference>
<dbReference type="GO" id="GO:0006406">
    <property type="term" value="P:mRNA export from nucleus"/>
    <property type="evidence" value="ECO:0007669"/>
    <property type="project" value="TreeGrafter"/>
</dbReference>
<accession>A0A4U0XZJ1</accession>
<comment type="caution">
    <text evidence="3">The sequence shown here is derived from an EMBL/GenBank/DDBJ whole genome shotgun (WGS) entry which is preliminary data.</text>
</comment>
<keyword evidence="4" id="KW-1185">Reference proteome</keyword>
<evidence type="ECO:0000313" key="3">
    <source>
        <dbReference type="EMBL" id="TKA82417.1"/>
    </source>
</evidence>
<feature type="compositionally biased region" description="Basic and acidic residues" evidence="1">
    <location>
        <begin position="1257"/>
        <end position="1267"/>
    </location>
</feature>
<evidence type="ECO:0000313" key="4">
    <source>
        <dbReference type="Proteomes" id="UP000308768"/>
    </source>
</evidence>
<feature type="compositionally biased region" description="Polar residues" evidence="1">
    <location>
        <begin position="1103"/>
        <end position="1120"/>
    </location>
</feature>
<feature type="region of interest" description="Disordered" evidence="1">
    <location>
        <begin position="1024"/>
        <end position="1171"/>
    </location>
</feature>
<dbReference type="EMBL" id="NAJN01000001">
    <property type="protein sequence ID" value="TKA82417.1"/>
    <property type="molecule type" value="Genomic_DNA"/>
</dbReference>
<name>A0A4U0XZJ1_9PEZI</name>
<feature type="compositionally biased region" description="Polar residues" evidence="1">
    <location>
        <begin position="599"/>
        <end position="608"/>
    </location>
</feature>
<dbReference type="GO" id="GO:0005737">
    <property type="term" value="C:cytoplasm"/>
    <property type="evidence" value="ECO:0007669"/>
    <property type="project" value="TreeGrafter"/>
</dbReference>